<dbReference type="RefSeq" id="WP_210654955.1">
    <property type="nucleotide sequence ID" value="NZ_JAGKSP010000001.1"/>
</dbReference>
<keyword evidence="1" id="KW-1133">Transmembrane helix</keyword>
<dbReference type="InterPro" id="IPR004843">
    <property type="entry name" value="Calcineurin-like_PHP"/>
</dbReference>
<dbReference type="CDD" id="cd07385">
    <property type="entry name" value="MPP_YkuE_C"/>
    <property type="match status" value="1"/>
</dbReference>
<dbReference type="EMBL" id="JAGKSP010000001">
    <property type="protein sequence ID" value="MBP3961492.1"/>
    <property type="molecule type" value="Genomic_DNA"/>
</dbReference>
<gene>
    <name evidence="3" type="ORF">I8J30_02125</name>
</gene>
<feature type="transmembrane region" description="Helical" evidence="1">
    <location>
        <begin position="74"/>
        <end position="95"/>
    </location>
</feature>
<accession>A0ABS5C676</accession>
<dbReference type="PANTHER" id="PTHR31302:SF0">
    <property type="entry name" value="TRANSMEMBRANE PROTEIN WITH METALLOPHOSPHOESTERASE DOMAIN"/>
    <property type="match status" value="1"/>
</dbReference>
<organism evidence="3 4">
    <name type="scientific">Paenibacillus lignilyticus</name>
    <dbReference type="NCBI Taxonomy" id="1172615"/>
    <lineage>
        <taxon>Bacteria</taxon>
        <taxon>Bacillati</taxon>
        <taxon>Bacillota</taxon>
        <taxon>Bacilli</taxon>
        <taxon>Bacillales</taxon>
        <taxon>Paenibacillaceae</taxon>
        <taxon>Paenibacillus</taxon>
    </lineage>
</organism>
<dbReference type="Gene3D" id="3.60.21.10">
    <property type="match status" value="1"/>
</dbReference>
<proteinExistence type="predicted"/>
<dbReference type="SUPFAM" id="SSF56300">
    <property type="entry name" value="Metallo-dependent phosphatases"/>
    <property type="match status" value="1"/>
</dbReference>
<evidence type="ECO:0000313" key="4">
    <source>
        <dbReference type="Proteomes" id="UP000673394"/>
    </source>
</evidence>
<feature type="transmembrane region" description="Helical" evidence="1">
    <location>
        <begin position="7"/>
        <end position="28"/>
    </location>
</feature>
<feature type="transmembrane region" description="Helical" evidence="1">
    <location>
        <begin position="107"/>
        <end position="127"/>
    </location>
</feature>
<dbReference type="InterPro" id="IPR029052">
    <property type="entry name" value="Metallo-depent_PP-like"/>
</dbReference>
<evidence type="ECO:0000256" key="1">
    <source>
        <dbReference type="SAM" id="Phobius"/>
    </source>
</evidence>
<dbReference type="PANTHER" id="PTHR31302">
    <property type="entry name" value="TRANSMEMBRANE PROTEIN WITH METALLOPHOSPHOESTERASE DOMAIN-RELATED"/>
    <property type="match status" value="1"/>
</dbReference>
<dbReference type="Pfam" id="PF00149">
    <property type="entry name" value="Metallophos"/>
    <property type="match status" value="1"/>
</dbReference>
<protein>
    <submittedName>
        <fullName evidence="3">Metallophosphoesterase</fullName>
    </submittedName>
</protein>
<sequence length="379" mass="41576">MAVRLTIILSIFLGLQIYIGWHLQLFISAAGGDIPAALFWPVFGIVAFSYLLARLLRRALPGFMAEGLKWIGSYWIAVMQYSVLLLPFADLAAWGLRVGSYSNGDSILITGIAVMAIIGIILAVGSFNAWSPIVRRYEVTIPKAAGDGLPLHIAVASDLHLGSTVRARHLQRLVDQVNALKPDLMLLPGDVLDDAVEPFVKHKYGRKLAEIRAKYGTFAILGNHENYGGGVPVYVNEMREVGIPVLLDEAKLIDNRFYIIGRKDKSDHDRKSAPELVEGLDDSLPSILMDHQPSSIREIAETGVVDLSVHGHTHRGQMAPNHLVTRRIFELDYGYLLKGGLHAFVSSGFGTWGPPIRIGSRSEILSIKVNFASPGNDNK</sequence>
<reference evidence="3 4" key="1">
    <citation type="submission" date="2021-04" db="EMBL/GenBank/DDBJ databases">
        <title>Paenibacillus sp. DLE-14 whole genome sequence.</title>
        <authorList>
            <person name="Ham Y.J."/>
        </authorList>
    </citation>
    <scope>NUCLEOTIDE SEQUENCE [LARGE SCALE GENOMIC DNA]</scope>
    <source>
        <strain evidence="3 4">DLE-14</strain>
    </source>
</reference>
<dbReference type="Proteomes" id="UP000673394">
    <property type="component" value="Unassembled WGS sequence"/>
</dbReference>
<feature type="transmembrane region" description="Helical" evidence="1">
    <location>
        <begin position="34"/>
        <end position="53"/>
    </location>
</feature>
<name>A0ABS5C676_9BACL</name>
<dbReference type="InterPro" id="IPR051158">
    <property type="entry name" value="Metallophosphoesterase_sf"/>
</dbReference>
<feature type="domain" description="Calcineurin-like phosphoesterase" evidence="2">
    <location>
        <begin position="152"/>
        <end position="315"/>
    </location>
</feature>
<evidence type="ECO:0000259" key="2">
    <source>
        <dbReference type="Pfam" id="PF00149"/>
    </source>
</evidence>
<evidence type="ECO:0000313" key="3">
    <source>
        <dbReference type="EMBL" id="MBP3961492.1"/>
    </source>
</evidence>
<keyword evidence="4" id="KW-1185">Reference proteome</keyword>
<keyword evidence="1" id="KW-0812">Transmembrane</keyword>
<comment type="caution">
    <text evidence="3">The sequence shown here is derived from an EMBL/GenBank/DDBJ whole genome shotgun (WGS) entry which is preliminary data.</text>
</comment>
<keyword evidence="1" id="KW-0472">Membrane</keyword>